<proteinExistence type="predicted"/>
<dbReference type="AlphaFoldDB" id="A0A5A9X8K2"/>
<dbReference type="GO" id="GO:0006231">
    <property type="term" value="P:dTMP biosynthetic process"/>
    <property type="evidence" value="ECO:0007669"/>
    <property type="project" value="UniProtKB-UniRule"/>
</dbReference>
<keyword evidence="3" id="KW-1185">Reference proteome</keyword>
<dbReference type="CDD" id="cd20175">
    <property type="entry name" value="ThyX"/>
    <property type="match status" value="1"/>
</dbReference>
<organism evidence="2 3">
    <name type="scientific">Oryzomonas rubra</name>
    <dbReference type="NCBI Taxonomy" id="2509454"/>
    <lineage>
        <taxon>Bacteria</taxon>
        <taxon>Pseudomonadati</taxon>
        <taxon>Thermodesulfobacteriota</taxon>
        <taxon>Desulfuromonadia</taxon>
        <taxon>Geobacterales</taxon>
        <taxon>Geobacteraceae</taxon>
        <taxon>Oryzomonas</taxon>
    </lineage>
</organism>
<dbReference type="GO" id="GO:0032259">
    <property type="term" value="P:methylation"/>
    <property type="evidence" value="ECO:0007669"/>
    <property type="project" value="UniProtKB-KW"/>
</dbReference>
<dbReference type="EMBL" id="SRSD01000010">
    <property type="protein sequence ID" value="KAA0888725.1"/>
    <property type="molecule type" value="Genomic_DNA"/>
</dbReference>
<dbReference type="GO" id="GO:0050797">
    <property type="term" value="F:thymidylate synthase (FAD) activity"/>
    <property type="evidence" value="ECO:0007669"/>
    <property type="project" value="UniProtKB-UniRule"/>
</dbReference>
<keyword evidence="2" id="KW-0808">Transferase</keyword>
<reference evidence="2 3" key="1">
    <citation type="submission" date="2019-04" db="EMBL/GenBank/DDBJ databases">
        <title>Geobacter ruber sp. nov., ferric-reducing bacteria isolated from paddy soil.</title>
        <authorList>
            <person name="Xu Z."/>
            <person name="Masuda Y."/>
            <person name="Itoh H."/>
            <person name="Senoo K."/>
        </authorList>
    </citation>
    <scope>NUCLEOTIDE SEQUENCE [LARGE SCALE GENOMIC DNA]</scope>
    <source>
        <strain evidence="2 3">Red88</strain>
    </source>
</reference>
<dbReference type="OrthoDB" id="9780625at2"/>
<protein>
    <recommendedName>
        <fullName evidence="1">FAD-dependent thymidylate synthase</fullName>
        <ecNumber evidence="1">2.1.1.148</ecNumber>
    </recommendedName>
</protein>
<sequence>MQLVKPSVEILHINTDALQLIETAGRTCYKSEDKITADSAPKFSEMILKRGHESVLEHATASARFICDRGVTHEIVRHRIASYSQESTRYCDYGGAVAFVIPPWVDIEPGEYTGEDLTTIDDTLDRLWFVAMAGAEADYQHLREMGWRPEQARSVLPNSLKTEIVMTANLREWRHFFKLRCSPAAHPQMREVAIPLLAAMHAQIPVIFDDMTC</sequence>
<dbReference type="EC" id="2.1.1.148" evidence="1"/>
<dbReference type="GO" id="GO:0050660">
    <property type="term" value="F:flavin adenine dinucleotide binding"/>
    <property type="evidence" value="ECO:0007669"/>
    <property type="project" value="UniProtKB-UniRule"/>
</dbReference>
<dbReference type="InterPro" id="IPR003669">
    <property type="entry name" value="Thymidylate_synthase_ThyX"/>
</dbReference>
<dbReference type="SUPFAM" id="SSF69796">
    <property type="entry name" value="Thymidylate synthase-complementing protein Thy1"/>
    <property type="match status" value="1"/>
</dbReference>
<dbReference type="Gene3D" id="3.30.1360.170">
    <property type="match status" value="1"/>
</dbReference>
<keyword evidence="2" id="KW-0489">Methyltransferase</keyword>
<accession>A0A5A9X8K2</accession>
<dbReference type="RefSeq" id="WP_149309010.1">
    <property type="nucleotide sequence ID" value="NZ_SRSD01000010.1"/>
</dbReference>
<dbReference type="InterPro" id="IPR036098">
    <property type="entry name" value="Thymidylate_synthase_ThyX_sf"/>
</dbReference>
<dbReference type="PANTHER" id="PTHR34934:SF1">
    <property type="entry name" value="FLAVIN-DEPENDENT THYMIDYLATE SYNTHASE"/>
    <property type="match status" value="1"/>
</dbReference>
<dbReference type="Proteomes" id="UP000324298">
    <property type="component" value="Unassembled WGS sequence"/>
</dbReference>
<evidence type="ECO:0000313" key="3">
    <source>
        <dbReference type="Proteomes" id="UP000324298"/>
    </source>
</evidence>
<dbReference type="NCBIfam" id="TIGR02170">
    <property type="entry name" value="thyX"/>
    <property type="match status" value="1"/>
</dbReference>
<evidence type="ECO:0000313" key="2">
    <source>
        <dbReference type="EMBL" id="KAA0888725.1"/>
    </source>
</evidence>
<dbReference type="Pfam" id="PF02511">
    <property type="entry name" value="Thy1"/>
    <property type="match status" value="1"/>
</dbReference>
<comment type="caution">
    <text evidence="2">The sequence shown here is derived from an EMBL/GenBank/DDBJ whole genome shotgun (WGS) entry which is preliminary data.</text>
</comment>
<dbReference type="PANTHER" id="PTHR34934">
    <property type="entry name" value="FLAVIN-DEPENDENT THYMIDYLATE SYNTHASE"/>
    <property type="match status" value="1"/>
</dbReference>
<evidence type="ECO:0000256" key="1">
    <source>
        <dbReference type="NCBIfam" id="TIGR02170"/>
    </source>
</evidence>
<dbReference type="GO" id="GO:0070402">
    <property type="term" value="F:NADPH binding"/>
    <property type="evidence" value="ECO:0007669"/>
    <property type="project" value="TreeGrafter"/>
</dbReference>
<gene>
    <name evidence="2" type="primary">thyX</name>
    <name evidence="2" type="ORF">ET418_15200</name>
</gene>
<dbReference type="GO" id="GO:0004799">
    <property type="term" value="F:thymidylate synthase activity"/>
    <property type="evidence" value="ECO:0007669"/>
    <property type="project" value="TreeGrafter"/>
</dbReference>
<dbReference type="PROSITE" id="PS51331">
    <property type="entry name" value="THYX"/>
    <property type="match status" value="1"/>
</dbReference>
<name>A0A5A9X8K2_9BACT</name>